<evidence type="ECO:0000313" key="3">
    <source>
        <dbReference type="Proteomes" id="UP000824890"/>
    </source>
</evidence>
<dbReference type="EMBL" id="JAGKQM010000019">
    <property type="protein sequence ID" value="KAH0859410.1"/>
    <property type="molecule type" value="Genomic_DNA"/>
</dbReference>
<organism evidence="2 3">
    <name type="scientific">Brassica napus</name>
    <name type="common">Rape</name>
    <dbReference type="NCBI Taxonomy" id="3708"/>
    <lineage>
        <taxon>Eukaryota</taxon>
        <taxon>Viridiplantae</taxon>
        <taxon>Streptophyta</taxon>
        <taxon>Embryophyta</taxon>
        <taxon>Tracheophyta</taxon>
        <taxon>Spermatophyta</taxon>
        <taxon>Magnoliopsida</taxon>
        <taxon>eudicotyledons</taxon>
        <taxon>Gunneridae</taxon>
        <taxon>Pentapetalae</taxon>
        <taxon>rosids</taxon>
        <taxon>malvids</taxon>
        <taxon>Brassicales</taxon>
        <taxon>Brassicaceae</taxon>
        <taxon>Brassiceae</taxon>
        <taxon>Brassica</taxon>
    </lineage>
</organism>
<feature type="region of interest" description="Disordered" evidence="1">
    <location>
        <begin position="1"/>
        <end position="26"/>
    </location>
</feature>
<comment type="caution">
    <text evidence="2">The sequence shown here is derived from an EMBL/GenBank/DDBJ whole genome shotgun (WGS) entry which is preliminary data.</text>
</comment>
<evidence type="ECO:0000256" key="1">
    <source>
        <dbReference type="SAM" id="MobiDB-lite"/>
    </source>
</evidence>
<gene>
    <name evidence="2" type="ORF">HID58_087671</name>
</gene>
<evidence type="ECO:0000313" key="2">
    <source>
        <dbReference type="EMBL" id="KAH0859410.1"/>
    </source>
</evidence>
<feature type="non-terminal residue" evidence="2">
    <location>
        <position position="1"/>
    </location>
</feature>
<accession>A0ABQ7XWW8</accession>
<feature type="compositionally biased region" description="Basic residues" evidence="1">
    <location>
        <begin position="14"/>
        <end position="25"/>
    </location>
</feature>
<name>A0ABQ7XWW8_BRANA</name>
<dbReference type="Proteomes" id="UP000824890">
    <property type="component" value="Unassembled WGS sequence"/>
</dbReference>
<keyword evidence="3" id="KW-1185">Reference proteome</keyword>
<reference evidence="2 3" key="1">
    <citation type="submission" date="2021-05" db="EMBL/GenBank/DDBJ databases">
        <title>Genome Assembly of Synthetic Allotetraploid Brassica napus Reveals Homoeologous Exchanges between Subgenomes.</title>
        <authorList>
            <person name="Davis J.T."/>
        </authorList>
    </citation>
    <scope>NUCLEOTIDE SEQUENCE [LARGE SCALE GENOMIC DNA]</scope>
    <source>
        <strain evidence="3">cv. Da-Ae</strain>
        <tissue evidence="2">Seedling</tissue>
    </source>
</reference>
<proteinExistence type="predicted"/>
<protein>
    <submittedName>
        <fullName evidence="2">Uncharacterized protein</fullName>
    </submittedName>
</protein>
<sequence>PLGESAASINNTSHPRRSSYRHKKRLDPLQIQAESKRLMNAIINKISPPLSRSVNECIPITSFLRIFNYENFNFLIHKLPNSKHLFFKEMCAYHNICGHLDQPSQHRREQQSCYAERIAESEEEEYSDMVEDWSRMEQTSKKQRRGEGVWVELKLMREETAWRVVEGVGAGREEGWVRVGGGGAGEADNEVDEIS</sequence>